<dbReference type="Gene3D" id="1.20.1440.340">
    <property type="match status" value="1"/>
</dbReference>
<feature type="domain" description="GHMP kinase N-terminal" evidence="6">
    <location>
        <begin position="121"/>
        <end position="202"/>
    </location>
</feature>
<dbReference type="SUPFAM" id="SSF55060">
    <property type="entry name" value="GHMP Kinase, C-terminal domain"/>
    <property type="match status" value="1"/>
</dbReference>
<evidence type="ECO:0000259" key="6">
    <source>
        <dbReference type="Pfam" id="PF00288"/>
    </source>
</evidence>
<dbReference type="EMBL" id="CAKOGL010000025">
    <property type="protein sequence ID" value="CAH2102914.1"/>
    <property type="molecule type" value="Genomic_DNA"/>
</dbReference>
<dbReference type="PROSITE" id="PS00627">
    <property type="entry name" value="GHMP_KINASES_ATP"/>
    <property type="match status" value="1"/>
</dbReference>
<evidence type="ECO:0008006" key="11">
    <source>
        <dbReference type="Google" id="ProtNLM"/>
    </source>
</evidence>
<dbReference type="Pfam" id="PF08544">
    <property type="entry name" value="GHMP_kinases_C"/>
    <property type="match status" value="1"/>
</dbReference>
<dbReference type="InterPro" id="IPR020568">
    <property type="entry name" value="Ribosomal_Su5_D2-typ_SF"/>
</dbReference>
<dbReference type="PIRSF" id="PIRSF000530">
    <property type="entry name" value="Galactokinase"/>
    <property type="match status" value="1"/>
</dbReference>
<dbReference type="GO" id="GO:0004335">
    <property type="term" value="F:galactokinase activity"/>
    <property type="evidence" value="ECO:0007669"/>
    <property type="project" value="InterPro"/>
</dbReference>
<dbReference type="PRINTS" id="PR00959">
    <property type="entry name" value="MEVGALKINASE"/>
</dbReference>
<dbReference type="AlphaFoldDB" id="A0AAU9UWH1"/>
<sequence length="486" mass="54565">MNGNSDEVPITNIPSGERIQKLSEHYSNEFGSEPDFYARVPGRVNLIGEHIDYCGYPVLPMALEQDIIVAAGFIKEHKVYLRNTNCKYDKIDFEIKPYSEIIIKADSDGKPFWYNYVLCGVKGALEYLNNKVISGLRLCIDGNIPPSSGLSSSSALVSAVCLAFLYAQNANLNKIEISSLCANCERYIGTQGGGMDQAIAFLAEKYCAQYISWNPLTATKVVLPEDATFVVAHSLAEVNKAATNDYNKRVIECRLAAKILSLDSQRLKTDHTIITLSQVQKLLSKSLEDMVDLVQYRLPKKIYHKNEVCKMLEITEEDLNEFYLTPNTRHLNEFKLKQRALHVYGEAIRVEEFRKICAQSMNGKTNGSANGVVTFESNGDKNDVLNNLGELMSKSHESLKNLYECSHKNLDQLVDISRELNVYSRLTGAGWGGCIVALCPRDKVNEYIEKLKDEFYTKHCKIDKAKAKSYVFATSPNYGAVIYTNK</sequence>
<dbReference type="PANTHER" id="PTHR10457:SF7">
    <property type="entry name" value="GALACTOKINASE-RELATED"/>
    <property type="match status" value="1"/>
</dbReference>
<dbReference type="InterPro" id="IPR014721">
    <property type="entry name" value="Ribsml_uS5_D2-typ_fold_subgr"/>
</dbReference>
<organism evidence="9 10">
    <name type="scientific">Euphydryas editha</name>
    <name type="common">Edith's checkerspot</name>
    <dbReference type="NCBI Taxonomy" id="104508"/>
    <lineage>
        <taxon>Eukaryota</taxon>
        <taxon>Metazoa</taxon>
        <taxon>Ecdysozoa</taxon>
        <taxon>Arthropoda</taxon>
        <taxon>Hexapoda</taxon>
        <taxon>Insecta</taxon>
        <taxon>Pterygota</taxon>
        <taxon>Neoptera</taxon>
        <taxon>Endopterygota</taxon>
        <taxon>Lepidoptera</taxon>
        <taxon>Glossata</taxon>
        <taxon>Ditrysia</taxon>
        <taxon>Papilionoidea</taxon>
        <taxon>Nymphalidae</taxon>
        <taxon>Nymphalinae</taxon>
        <taxon>Euphydryas</taxon>
    </lineage>
</organism>
<dbReference type="Proteomes" id="UP001153954">
    <property type="component" value="Unassembled WGS sequence"/>
</dbReference>
<keyword evidence="2" id="KW-0808">Transferase</keyword>
<dbReference type="InterPro" id="IPR013750">
    <property type="entry name" value="GHMP_kinase_C_dom"/>
</dbReference>
<evidence type="ECO:0000256" key="2">
    <source>
        <dbReference type="ARBA" id="ARBA00022679"/>
    </source>
</evidence>
<dbReference type="InterPro" id="IPR006204">
    <property type="entry name" value="GHMP_kinase_N_dom"/>
</dbReference>
<evidence type="ECO:0000256" key="3">
    <source>
        <dbReference type="ARBA" id="ARBA00022741"/>
    </source>
</evidence>
<evidence type="ECO:0000256" key="4">
    <source>
        <dbReference type="ARBA" id="ARBA00022777"/>
    </source>
</evidence>
<name>A0AAU9UWH1_EUPED</name>
<evidence type="ECO:0000259" key="8">
    <source>
        <dbReference type="Pfam" id="PF10509"/>
    </source>
</evidence>
<protein>
    <recommendedName>
        <fullName evidence="11">Galactokinase</fullName>
    </recommendedName>
</protein>
<evidence type="ECO:0000256" key="1">
    <source>
        <dbReference type="ARBA" id="ARBA00006566"/>
    </source>
</evidence>
<dbReference type="InterPro" id="IPR006203">
    <property type="entry name" value="GHMP_knse_ATP-bd_CS"/>
</dbReference>
<dbReference type="InterPro" id="IPR036554">
    <property type="entry name" value="GHMP_kinase_C_sf"/>
</dbReference>
<dbReference type="InterPro" id="IPR000705">
    <property type="entry name" value="Galactokinase"/>
</dbReference>
<feature type="domain" description="GHMP kinase C-terminal" evidence="7">
    <location>
        <begin position="386"/>
        <end position="456"/>
    </location>
</feature>
<dbReference type="GO" id="GO:0006012">
    <property type="term" value="P:galactose metabolic process"/>
    <property type="evidence" value="ECO:0007669"/>
    <property type="project" value="InterPro"/>
</dbReference>
<evidence type="ECO:0000313" key="9">
    <source>
        <dbReference type="EMBL" id="CAH2102914.1"/>
    </source>
</evidence>
<dbReference type="GO" id="GO:0005524">
    <property type="term" value="F:ATP binding"/>
    <property type="evidence" value="ECO:0007669"/>
    <property type="project" value="UniProtKB-KW"/>
</dbReference>
<dbReference type="InterPro" id="IPR006206">
    <property type="entry name" value="Mevalonate/galactokinase"/>
</dbReference>
<reference evidence="9" key="1">
    <citation type="submission" date="2022-03" db="EMBL/GenBank/DDBJ databases">
        <authorList>
            <person name="Tunstrom K."/>
        </authorList>
    </citation>
    <scope>NUCLEOTIDE SEQUENCE</scope>
</reference>
<evidence type="ECO:0000313" key="10">
    <source>
        <dbReference type="Proteomes" id="UP001153954"/>
    </source>
</evidence>
<dbReference type="InterPro" id="IPR019539">
    <property type="entry name" value="GalKase_N"/>
</dbReference>
<dbReference type="Gene3D" id="3.30.230.10">
    <property type="match status" value="1"/>
</dbReference>
<keyword evidence="5" id="KW-0067">ATP-binding</keyword>
<evidence type="ECO:0000256" key="5">
    <source>
        <dbReference type="ARBA" id="ARBA00022840"/>
    </source>
</evidence>
<dbReference type="GO" id="GO:0005829">
    <property type="term" value="C:cytosol"/>
    <property type="evidence" value="ECO:0007669"/>
    <property type="project" value="TreeGrafter"/>
</dbReference>
<accession>A0AAU9UWH1</accession>
<comment type="caution">
    <text evidence="9">The sequence shown here is derived from an EMBL/GenBank/DDBJ whole genome shotgun (WGS) entry which is preliminary data.</text>
</comment>
<dbReference type="Pfam" id="PF10509">
    <property type="entry name" value="GalKase_gal_bdg"/>
    <property type="match status" value="1"/>
</dbReference>
<evidence type="ECO:0000259" key="7">
    <source>
        <dbReference type="Pfam" id="PF08544"/>
    </source>
</evidence>
<dbReference type="PANTHER" id="PTHR10457">
    <property type="entry name" value="MEVALONATE KINASE/GALACTOKINASE"/>
    <property type="match status" value="1"/>
</dbReference>
<keyword evidence="10" id="KW-1185">Reference proteome</keyword>
<dbReference type="SUPFAM" id="SSF54211">
    <property type="entry name" value="Ribosomal protein S5 domain 2-like"/>
    <property type="match status" value="1"/>
</dbReference>
<dbReference type="NCBIfam" id="TIGR00131">
    <property type="entry name" value="gal_kin"/>
    <property type="match status" value="1"/>
</dbReference>
<dbReference type="InterPro" id="IPR019741">
    <property type="entry name" value="Galactokinase_CS"/>
</dbReference>
<dbReference type="PRINTS" id="PR00473">
    <property type="entry name" value="GALCTOKINASE"/>
</dbReference>
<feature type="domain" description="Galactokinase N-terminal" evidence="8">
    <location>
        <begin position="25"/>
        <end position="72"/>
    </location>
</feature>
<keyword evidence="4" id="KW-0418">Kinase</keyword>
<comment type="similarity">
    <text evidence="1">Belongs to the GHMP kinase family. GalK subfamily.</text>
</comment>
<keyword evidence="3" id="KW-0547">Nucleotide-binding</keyword>
<dbReference type="Gene3D" id="3.30.70.3170">
    <property type="match status" value="1"/>
</dbReference>
<dbReference type="PROSITE" id="PS00106">
    <property type="entry name" value="GALACTOKINASE"/>
    <property type="match status" value="1"/>
</dbReference>
<dbReference type="Pfam" id="PF00288">
    <property type="entry name" value="GHMP_kinases_N"/>
    <property type="match status" value="1"/>
</dbReference>
<gene>
    <name evidence="9" type="ORF">EEDITHA_LOCUS17484</name>
</gene>
<proteinExistence type="inferred from homology"/>